<evidence type="ECO:0008006" key="3">
    <source>
        <dbReference type="Google" id="ProtNLM"/>
    </source>
</evidence>
<dbReference type="Proteomes" id="UP001437256">
    <property type="component" value="Unassembled WGS sequence"/>
</dbReference>
<dbReference type="Gene3D" id="3.80.10.10">
    <property type="entry name" value="Ribonuclease Inhibitor"/>
    <property type="match status" value="1"/>
</dbReference>
<name>A0ABR2ZHT4_9AGAR</name>
<reference evidence="1 2" key="1">
    <citation type="submission" date="2024-05" db="EMBL/GenBank/DDBJ databases">
        <title>A draft genome resource for the thread blight pathogen Marasmius tenuissimus strain MS-2.</title>
        <authorList>
            <person name="Yulfo-Soto G.E."/>
            <person name="Baruah I.K."/>
            <person name="Amoako-Attah I."/>
            <person name="Bukari Y."/>
            <person name="Meinhardt L.W."/>
            <person name="Bailey B.A."/>
            <person name="Cohen S.P."/>
        </authorList>
    </citation>
    <scope>NUCLEOTIDE SEQUENCE [LARGE SCALE GENOMIC DNA]</scope>
    <source>
        <strain evidence="1 2">MS-2</strain>
    </source>
</reference>
<sequence>MDQNTQPRYSDLLQASVDHAEFIEDLFGQRSFPSSPEIITRRFSHIEMDIKCLEAEIGKLKMTLHSLESHRYRLNRSIELGKSLMSPVRRLPSELLGHIFSLICADGSTLSSAPLKEGELPQNPALLSMICTSWREVALSLPEIWSKVSFEHFGRNCPIGKAGLLLMAELFVNRASTYPLTLSFSCWAERLQFPKDVDLVLETLCRCSGQWDTVYFDGCTSFYEHYAVRQVKGKLGSLRRLSVSPTTSLSDVEFIFEAPLPNLRMLDLVIDEMDKSILDGAHLEQLTELKLQIHPGERSPVEIASMCPNLRSFSFEYDIVLDIFETKDFGLHITSNLESLTVAMNPETGLRTAWAPFFDQTTLPTLSSLTIVSEYTSFPQIEMSDTEPLLECIARSGCPITYLSLKSRTLSNEQTHRLLRLIPGLETLRVWEENLVSFELPHRELKERTKEFLSLLVIDRNSINPDKTSSGPLLPRLKHLSVAFPSPDRGIDVLYEVARSRSIEDRKMGVDSLQSVEIEYRWDPPKGQGELPEHMQLEDLKERGLDISIRTMDIIHG</sequence>
<gene>
    <name evidence="1" type="ORF">AAF712_012699</name>
</gene>
<evidence type="ECO:0000313" key="2">
    <source>
        <dbReference type="Proteomes" id="UP001437256"/>
    </source>
</evidence>
<protein>
    <recommendedName>
        <fullName evidence="3">F-box domain-containing protein</fullName>
    </recommendedName>
</protein>
<proteinExistence type="predicted"/>
<accession>A0ABR2ZHT4</accession>
<dbReference type="SUPFAM" id="SSF52047">
    <property type="entry name" value="RNI-like"/>
    <property type="match status" value="1"/>
</dbReference>
<dbReference type="InterPro" id="IPR032675">
    <property type="entry name" value="LRR_dom_sf"/>
</dbReference>
<dbReference type="EMBL" id="JBBXMP010000173">
    <property type="protein sequence ID" value="KAL0060509.1"/>
    <property type="molecule type" value="Genomic_DNA"/>
</dbReference>
<organism evidence="1 2">
    <name type="scientific">Marasmius tenuissimus</name>
    <dbReference type="NCBI Taxonomy" id="585030"/>
    <lineage>
        <taxon>Eukaryota</taxon>
        <taxon>Fungi</taxon>
        <taxon>Dikarya</taxon>
        <taxon>Basidiomycota</taxon>
        <taxon>Agaricomycotina</taxon>
        <taxon>Agaricomycetes</taxon>
        <taxon>Agaricomycetidae</taxon>
        <taxon>Agaricales</taxon>
        <taxon>Marasmiineae</taxon>
        <taxon>Marasmiaceae</taxon>
        <taxon>Marasmius</taxon>
    </lineage>
</organism>
<evidence type="ECO:0000313" key="1">
    <source>
        <dbReference type="EMBL" id="KAL0060509.1"/>
    </source>
</evidence>
<keyword evidence="2" id="KW-1185">Reference proteome</keyword>
<comment type="caution">
    <text evidence="1">The sequence shown here is derived from an EMBL/GenBank/DDBJ whole genome shotgun (WGS) entry which is preliminary data.</text>
</comment>